<dbReference type="SUPFAM" id="SSF53850">
    <property type="entry name" value="Periplasmic binding protein-like II"/>
    <property type="match status" value="1"/>
</dbReference>
<gene>
    <name evidence="2" type="ORF">EPA93_23035</name>
</gene>
<dbReference type="InterPro" id="IPR006059">
    <property type="entry name" value="SBP"/>
</dbReference>
<dbReference type="KEGG" id="kbs:EPA93_23035"/>
<dbReference type="PANTHER" id="PTHR42779">
    <property type="entry name" value="PROTEIN YNJB"/>
    <property type="match status" value="1"/>
</dbReference>
<dbReference type="AlphaFoldDB" id="A0A4P6JTR8"/>
<protein>
    <submittedName>
        <fullName evidence="2">Extracellular solute-binding protein</fullName>
    </submittedName>
</protein>
<name>A0A4P6JTR8_KTERU</name>
<keyword evidence="1" id="KW-0732">Signal</keyword>
<dbReference type="OrthoDB" id="3239593at2"/>
<proteinExistence type="predicted"/>
<evidence type="ECO:0000313" key="3">
    <source>
        <dbReference type="Proteomes" id="UP000290365"/>
    </source>
</evidence>
<feature type="chain" id="PRO_5020565231" evidence="1">
    <location>
        <begin position="38"/>
        <end position="384"/>
    </location>
</feature>
<organism evidence="2 3">
    <name type="scientific">Ktedonosporobacter rubrisoli</name>
    <dbReference type="NCBI Taxonomy" id="2509675"/>
    <lineage>
        <taxon>Bacteria</taxon>
        <taxon>Bacillati</taxon>
        <taxon>Chloroflexota</taxon>
        <taxon>Ktedonobacteria</taxon>
        <taxon>Ktedonobacterales</taxon>
        <taxon>Ktedonosporobacteraceae</taxon>
        <taxon>Ktedonosporobacter</taxon>
    </lineage>
</organism>
<dbReference type="Gene3D" id="3.40.190.10">
    <property type="entry name" value="Periplasmic binding protein-like II"/>
    <property type="match status" value="2"/>
</dbReference>
<accession>A0A4P6JTR8</accession>
<evidence type="ECO:0000313" key="2">
    <source>
        <dbReference type="EMBL" id="QBD78700.1"/>
    </source>
</evidence>
<dbReference type="EMBL" id="CP035758">
    <property type="protein sequence ID" value="QBD78700.1"/>
    <property type="molecule type" value="Genomic_DNA"/>
</dbReference>
<keyword evidence="3" id="KW-1185">Reference proteome</keyword>
<dbReference type="Pfam" id="PF13416">
    <property type="entry name" value="SBP_bac_8"/>
    <property type="match status" value="1"/>
</dbReference>
<dbReference type="PANTHER" id="PTHR42779:SF1">
    <property type="entry name" value="PROTEIN YNJB"/>
    <property type="match status" value="1"/>
</dbReference>
<dbReference type="PROSITE" id="PS51257">
    <property type="entry name" value="PROKAR_LIPOPROTEIN"/>
    <property type="match status" value="1"/>
</dbReference>
<reference evidence="2 3" key="1">
    <citation type="submission" date="2019-01" db="EMBL/GenBank/DDBJ databases">
        <title>Ktedonosporobacter rubrisoli SCAWS-G2.</title>
        <authorList>
            <person name="Huang Y."/>
            <person name="Yan B."/>
        </authorList>
    </citation>
    <scope>NUCLEOTIDE SEQUENCE [LARGE SCALE GENOMIC DNA]</scope>
    <source>
        <strain evidence="2 3">SCAWS-G2</strain>
    </source>
</reference>
<dbReference type="Proteomes" id="UP000290365">
    <property type="component" value="Chromosome"/>
</dbReference>
<feature type="signal peptide" evidence="1">
    <location>
        <begin position="1"/>
        <end position="37"/>
    </location>
</feature>
<evidence type="ECO:0000256" key="1">
    <source>
        <dbReference type="SAM" id="SignalP"/>
    </source>
</evidence>
<sequence>MYYMASRIKFRPLFVLLMAVLLAALIAGCGESSQSAAAPSSTLTIYSSGDVNVQNLWNHTLIPQFKKVHPEINLKLIFAEHGVSDQSILARINAAVNANKDPGIDLIDSGPVEQAADAHLLAPMTAKDVPNMAHIDPSLIQQVHSFGVPYRASSVVLAYNSKTVANPPTTLKDLLAWIKAHPGKFTYNTPNSGGSGHAFVEAILNSHLSADSQKKFVASYDPAMESQWDAGMKELKSLSPSVYRQGFYPNGNVAVLQLLANGSIDVAPVWSDMALSYLAEHQLPDSVKLIQLDPPFSGGPAFLGIPRTTQHLAQVYTLVNWILSADVQSTIIDAINGYPGVQWSYVSQQVRDKYASIARSYGTGFSTKFGADVNKQWQTEVAGQ</sequence>